<dbReference type="PROSITE" id="PS50255">
    <property type="entry name" value="CYTOCHROME_B5_2"/>
    <property type="match status" value="1"/>
</dbReference>
<dbReference type="PANTHER" id="PTHR19359">
    <property type="entry name" value="CYTOCHROME B5"/>
    <property type="match status" value="1"/>
</dbReference>
<evidence type="ECO:0000259" key="7">
    <source>
        <dbReference type="PROSITE" id="PS50255"/>
    </source>
</evidence>
<evidence type="ECO:0000256" key="4">
    <source>
        <dbReference type="ARBA" id="ARBA00038168"/>
    </source>
</evidence>
<dbReference type="AlphaFoldDB" id="A0A7R9BNE5"/>
<dbReference type="PRINTS" id="PR00363">
    <property type="entry name" value="CYTOCHROMEB5"/>
</dbReference>
<organism evidence="8">
    <name type="scientific">Notodromas monacha</name>
    <dbReference type="NCBI Taxonomy" id="399045"/>
    <lineage>
        <taxon>Eukaryota</taxon>
        <taxon>Metazoa</taxon>
        <taxon>Ecdysozoa</taxon>
        <taxon>Arthropoda</taxon>
        <taxon>Crustacea</taxon>
        <taxon>Oligostraca</taxon>
        <taxon>Ostracoda</taxon>
        <taxon>Podocopa</taxon>
        <taxon>Podocopida</taxon>
        <taxon>Cypridocopina</taxon>
        <taxon>Cypridoidea</taxon>
        <taxon>Cyprididae</taxon>
        <taxon>Notodromas</taxon>
    </lineage>
</organism>
<dbReference type="GO" id="GO:0016020">
    <property type="term" value="C:membrane"/>
    <property type="evidence" value="ECO:0007669"/>
    <property type="project" value="TreeGrafter"/>
</dbReference>
<feature type="region of interest" description="Disordered" evidence="6">
    <location>
        <begin position="8"/>
        <end position="39"/>
    </location>
</feature>
<evidence type="ECO:0000256" key="2">
    <source>
        <dbReference type="ARBA" id="ARBA00022723"/>
    </source>
</evidence>
<proteinExistence type="inferred from homology"/>
<keyword evidence="1 5" id="KW-0349">Heme</keyword>
<evidence type="ECO:0000256" key="1">
    <source>
        <dbReference type="ARBA" id="ARBA00022617"/>
    </source>
</evidence>
<dbReference type="GO" id="GO:0046872">
    <property type="term" value="F:metal ion binding"/>
    <property type="evidence" value="ECO:0007669"/>
    <property type="project" value="UniProtKB-UniRule"/>
</dbReference>
<evidence type="ECO:0000313" key="8">
    <source>
        <dbReference type="EMBL" id="CAD7278567.1"/>
    </source>
</evidence>
<keyword evidence="2 5" id="KW-0479">Metal-binding</keyword>
<dbReference type="InterPro" id="IPR001199">
    <property type="entry name" value="Cyt_B5-like_heme/steroid-bd"/>
</dbReference>
<dbReference type="PANTHER" id="PTHR19359:SF41">
    <property type="entry name" value="GEO08203P1"/>
    <property type="match status" value="1"/>
</dbReference>
<dbReference type="GO" id="GO:0020037">
    <property type="term" value="F:heme binding"/>
    <property type="evidence" value="ECO:0007669"/>
    <property type="project" value="UniProtKB-UniRule"/>
</dbReference>
<dbReference type="Pfam" id="PF00173">
    <property type="entry name" value="Cyt-b5"/>
    <property type="match status" value="1"/>
</dbReference>
<accession>A0A7R9BNE5</accession>
<dbReference type="InterPro" id="IPR050668">
    <property type="entry name" value="Cytochrome_b5"/>
</dbReference>
<dbReference type="OrthoDB" id="260519at2759"/>
<evidence type="ECO:0000256" key="5">
    <source>
        <dbReference type="RuleBase" id="RU362121"/>
    </source>
</evidence>
<dbReference type="Proteomes" id="UP000678499">
    <property type="component" value="Unassembled WGS sequence"/>
</dbReference>
<dbReference type="Gene3D" id="3.10.120.10">
    <property type="entry name" value="Cytochrome b5-like heme/steroid binding domain"/>
    <property type="match status" value="1"/>
</dbReference>
<protein>
    <recommendedName>
        <fullName evidence="7">Cytochrome b5 heme-binding domain-containing protein</fullName>
    </recommendedName>
</protein>
<dbReference type="PROSITE" id="PS00191">
    <property type="entry name" value="CYTOCHROME_B5_1"/>
    <property type="match status" value="1"/>
</dbReference>
<evidence type="ECO:0000313" key="9">
    <source>
        <dbReference type="Proteomes" id="UP000678499"/>
    </source>
</evidence>
<dbReference type="EMBL" id="OA883307">
    <property type="protein sequence ID" value="CAD7278567.1"/>
    <property type="molecule type" value="Genomic_DNA"/>
</dbReference>
<comment type="similarity">
    <text evidence="4 5">Belongs to the cytochrome b5 family.</text>
</comment>
<sequence>MPPLILLASSSERGTKQAPLRHVGTRREPCSAYSQRRTSSGEKVAFQGASPVDKSQILHHQEVLFLPPKCVRSKPYEKLLAELHSAVIYSINSRESELMDSLTNSFLAGMNLRNQIFSLAFNSLKAAAETIGLNHQPNNNNVVGNTNNTDSFCPVISSAQVPRPTDCTPIEDLPVISMDTVAEHYHDDDCWVILYDLIYDITDFIREHPGGAEVLLEHAGCDATMAFRGVGHSKQALLSMDKMVVGVLPEEERLYLKSRKEPATIPASIWSELGLIELQSAL</sequence>
<dbReference type="EMBL" id="CAJPEX010001270">
    <property type="protein sequence ID" value="CAG0918719.1"/>
    <property type="molecule type" value="Genomic_DNA"/>
</dbReference>
<feature type="domain" description="Cytochrome b5 heme-binding" evidence="7">
    <location>
        <begin position="173"/>
        <end position="249"/>
    </location>
</feature>
<keyword evidence="9" id="KW-1185">Reference proteome</keyword>
<evidence type="ECO:0000256" key="3">
    <source>
        <dbReference type="ARBA" id="ARBA00023004"/>
    </source>
</evidence>
<dbReference type="InterPro" id="IPR018506">
    <property type="entry name" value="Cyt_B5_heme-BS"/>
</dbReference>
<reference evidence="8" key="1">
    <citation type="submission" date="2020-11" db="EMBL/GenBank/DDBJ databases">
        <authorList>
            <person name="Tran Van P."/>
        </authorList>
    </citation>
    <scope>NUCLEOTIDE SEQUENCE</scope>
</reference>
<gene>
    <name evidence="8" type="ORF">NMOB1V02_LOCUS6266</name>
</gene>
<dbReference type="InterPro" id="IPR036400">
    <property type="entry name" value="Cyt_B5-like_heme/steroid_sf"/>
</dbReference>
<dbReference type="SMART" id="SM01117">
    <property type="entry name" value="Cyt-b5"/>
    <property type="match status" value="1"/>
</dbReference>
<dbReference type="SUPFAM" id="SSF55856">
    <property type="entry name" value="Cytochrome b5-like heme/steroid binding domain"/>
    <property type="match status" value="1"/>
</dbReference>
<keyword evidence="3 5" id="KW-0408">Iron</keyword>
<name>A0A7R9BNE5_9CRUS</name>
<evidence type="ECO:0000256" key="6">
    <source>
        <dbReference type="SAM" id="MobiDB-lite"/>
    </source>
</evidence>